<keyword evidence="1" id="KW-0732">Signal</keyword>
<dbReference type="Proteomes" id="UP000619033">
    <property type="component" value="Unassembled WGS sequence"/>
</dbReference>
<accession>A0A8J7MNM6</accession>
<keyword evidence="3" id="KW-1185">Reference proteome</keyword>
<reference evidence="2" key="1">
    <citation type="submission" date="2021-01" db="EMBL/GenBank/DDBJ databases">
        <title>Genome seq and assembly of Tabrizicola sp. KVB23.</title>
        <authorList>
            <person name="Chhetri G."/>
        </authorList>
    </citation>
    <scope>NUCLEOTIDE SEQUENCE</scope>
    <source>
        <strain evidence="2">KVB23</strain>
    </source>
</reference>
<dbReference type="AlphaFoldDB" id="A0A8J7MNM6"/>
<dbReference type="EMBL" id="JAESVP010000002">
    <property type="protein sequence ID" value="MBL4927131.1"/>
    <property type="molecule type" value="Genomic_DNA"/>
</dbReference>
<comment type="caution">
    <text evidence="2">The sequence shown here is derived from an EMBL/GenBank/DDBJ whole genome shotgun (WGS) entry which is preliminary data.</text>
</comment>
<gene>
    <name evidence="2" type="ORF">JI744_03340</name>
</gene>
<protein>
    <recommendedName>
        <fullName evidence="4">DUF2059 domain-containing protein</fullName>
    </recommendedName>
</protein>
<evidence type="ECO:0008006" key="4">
    <source>
        <dbReference type="Google" id="ProtNLM"/>
    </source>
</evidence>
<evidence type="ECO:0000313" key="2">
    <source>
        <dbReference type="EMBL" id="MBL4927131.1"/>
    </source>
</evidence>
<organism evidence="2 3">
    <name type="scientific">Fuscibacter oryzae</name>
    <dbReference type="NCBI Taxonomy" id="2803939"/>
    <lineage>
        <taxon>Bacteria</taxon>
        <taxon>Pseudomonadati</taxon>
        <taxon>Pseudomonadota</taxon>
        <taxon>Alphaproteobacteria</taxon>
        <taxon>Rhodobacterales</taxon>
        <taxon>Paracoccaceae</taxon>
        <taxon>Fuscibacter</taxon>
    </lineage>
</organism>
<evidence type="ECO:0000256" key="1">
    <source>
        <dbReference type="SAM" id="SignalP"/>
    </source>
</evidence>
<evidence type="ECO:0000313" key="3">
    <source>
        <dbReference type="Proteomes" id="UP000619033"/>
    </source>
</evidence>
<feature type="signal peptide" evidence="1">
    <location>
        <begin position="1"/>
        <end position="25"/>
    </location>
</feature>
<feature type="chain" id="PRO_5035293738" description="DUF2059 domain-containing protein" evidence="1">
    <location>
        <begin position="26"/>
        <end position="282"/>
    </location>
</feature>
<name>A0A8J7MNM6_9RHOB</name>
<dbReference type="RefSeq" id="WP_202658285.1">
    <property type="nucleotide sequence ID" value="NZ_JAESVP010000002.1"/>
</dbReference>
<sequence length="282" mass="29763">MAFRPVCVVIALAAGGVFGTAPVLAQQQAQPAAALYDVLQIDDMIAVLRDEGIADAAELAADFGPAGGSPGWDASVARIYDPAQMQALVKAGLDRAMAGKPDVTARAIDFFGSAPGKRALQLETDARRALMDKDTEAAATLRWQDMVARGDPRVALIRRFAEVNDLIESNVAGAMNSSLAFYQGLAGTGGPFADMTEADILDLARGKEGETRASTEEWLFPFLALAYQPLTDAELRAYTDYSATPAGQQLNAAMFAAFNGLFNSVSHDLGRAVGLEMAGQDI</sequence>
<proteinExistence type="predicted"/>